<dbReference type="Proteomes" id="UP000034320">
    <property type="component" value="Unassembled WGS sequence"/>
</dbReference>
<reference evidence="1 2" key="1">
    <citation type="journal article" date="2015" name="Nature">
        <title>rRNA introns, odd ribosomes, and small enigmatic genomes across a large radiation of phyla.</title>
        <authorList>
            <person name="Brown C.T."/>
            <person name="Hug L.A."/>
            <person name="Thomas B.C."/>
            <person name="Sharon I."/>
            <person name="Castelle C.J."/>
            <person name="Singh A."/>
            <person name="Wilkins M.J."/>
            <person name="Williams K.H."/>
            <person name="Banfield J.F."/>
        </authorList>
    </citation>
    <scope>NUCLEOTIDE SEQUENCE [LARGE SCALE GENOMIC DNA]</scope>
</reference>
<organism evidence="1 2">
    <name type="scientific">Candidatus Gottesmanbacteria bacterium GW2011_GWA2_42_18</name>
    <dbReference type="NCBI Taxonomy" id="1618442"/>
    <lineage>
        <taxon>Bacteria</taxon>
        <taxon>Candidatus Gottesmaniibacteriota</taxon>
    </lineage>
</organism>
<proteinExistence type="predicted"/>
<comment type="caution">
    <text evidence="1">The sequence shown here is derived from an EMBL/GenBank/DDBJ whole genome shotgun (WGS) entry which is preliminary data.</text>
</comment>
<evidence type="ECO:0000313" key="2">
    <source>
        <dbReference type="Proteomes" id="UP000034320"/>
    </source>
</evidence>
<protein>
    <submittedName>
        <fullName evidence="1">Uncharacterized protein</fullName>
    </submittedName>
</protein>
<evidence type="ECO:0000313" key="1">
    <source>
        <dbReference type="EMBL" id="KKS48032.1"/>
    </source>
</evidence>
<dbReference type="AlphaFoldDB" id="A0A0G0ZH47"/>
<accession>A0A0G0ZH47</accession>
<dbReference type="EMBL" id="LCDD01000001">
    <property type="protein sequence ID" value="KKS48032.1"/>
    <property type="molecule type" value="Genomic_DNA"/>
</dbReference>
<gene>
    <name evidence="1" type="ORF">UV09_C0001G0064</name>
</gene>
<sequence length="213" mass="24219">MDLDGQVKPNVLFADYSDSFRGTAVEILNSMGLNVIPLNKNHEVSPYLAQHPEISTVVLRQGTYHPEQSQGTTIAPQLIEKQGFEETIIILTGNLYPEMLKQIPEKYRQQIHIWDSSTETYAALLDIALRSRYPEEMRGIGRSDFLSLLGFPVQESTQLVPEERLDDLKENTFSFVNDIFENNGSDEAYAGLLEKIRVWKSDKEGGQIQNKEK</sequence>
<name>A0A0G0ZH47_9BACT</name>